<protein>
    <submittedName>
        <fullName evidence="5">Uncharacterized protein</fullName>
    </submittedName>
</protein>
<feature type="compositionally biased region" description="Basic and acidic residues" evidence="4">
    <location>
        <begin position="50"/>
        <end position="59"/>
    </location>
</feature>
<proteinExistence type="predicted"/>
<evidence type="ECO:0000313" key="6">
    <source>
        <dbReference type="Proteomes" id="UP001206925"/>
    </source>
</evidence>
<keyword evidence="3" id="KW-0175">Coiled coil</keyword>
<organism evidence="5 6">
    <name type="scientific">Ambrosia artemisiifolia</name>
    <name type="common">Common ragweed</name>
    <dbReference type="NCBI Taxonomy" id="4212"/>
    <lineage>
        <taxon>Eukaryota</taxon>
        <taxon>Viridiplantae</taxon>
        <taxon>Streptophyta</taxon>
        <taxon>Embryophyta</taxon>
        <taxon>Tracheophyta</taxon>
        <taxon>Spermatophyta</taxon>
        <taxon>Magnoliopsida</taxon>
        <taxon>eudicotyledons</taxon>
        <taxon>Gunneridae</taxon>
        <taxon>Pentapetalae</taxon>
        <taxon>asterids</taxon>
        <taxon>campanulids</taxon>
        <taxon>Asterales</taxon>
        <taxon>Asteraceae</taxon>
        <taxon>Asteroideae</taxon>
        <taxon>Heliantheae alliance</taxon>
        <taxon>Heliantheae</taxon>
        <taxon>Ambrosia</taxon>
    </lineage>
</organism>
<reference evidence="5" key="1">
    <citation type="submission" date="2022-06" db="EMBL/GenBank/DDBJ databases">
        <title>Uncovering the hologenomic basis of an extraordinary plant invasion.</title>
        <authorList>
            <person name="Bieker V.C."/>
            <person name="Martin M.D."/>
            <person name="Gilbert T."/>
            <person name="Hodgins K."/>
            <person name="Battlay P."/>
            <person name="Petersen B."/>
            <person name="Wilson J."/>
        </authorList>
    </citation>
    <scope>NUCLEOTIDE SEQUENCE</scope>
    <source>
        <strain evidence="5">AA19_3_7</strain>
        <tissue evidence="5">Leaf</tissue>
    </source>
</reference>
<evidence type="ECO:0000256" key="1">
    <source>
        <dbReference type="ARBA" id="ARBA00022448"/>
    </source>
</evidence>
<dbReference type="InterPro" id="IPR007930">
    <property type="entry name" value="DUF724"/>
</dbReference>
<dbReference type="EMBL" id="JAMZMK010006813">
    <property type="protein sequence ID" value="KAI7747241.1"/>
    <property type="molecule type" value="Genomic_DNA"/>
</dbReference>
<keyword evidence="1" id="KW-0813">Transport</keyword>
<evidence type="ECO:0000256" key="3">
    <source>
        <dbReference type="SAM" id="Coils"/>
    </source>
</evidence>
<evidence type="ECO:0000256" key="4">
    <source>
        <dbReference type="SAM" id="MobiDB-lite"/>
    </source>
</evidence>
<name>A0AAD5CS05_AMBAR</name>
<feature type="compositionally biased region" description="Polar residues" evidence="4">
    <location>
        <begin position="93"/>
        <end position="107"/>
    </location>
</feature>
<evidence type="ECO:0000256" key="2">
    <source>
        <dbReference type="ARBA" id="ARBA00022604"/>
    </source>
</evidence>
<feature type="compositionally biased region" description="Basic and acidic residues" evidence="4">
    <location>
        <begin position="11"/>
        <end position="40"/>
    </location>
</feature>
<keyword evidence="2" id="KW-0341">Growth regulation</keyword>
<dbReference type="Pfam" id="PF05266">
    <property type="entry name" value="DUF724"/>
    <property type="match status" value="1"/>
</dbReference>
<comment type="caution">
    <text evidence="5">The sequence shown here is derived from an EMBL/GenBank/DDBJ whole genome shotgun (WGS) entry which is preliminary data.</text>
</comment>
<feature type="coiled-coil region" evidence="3">
    <location>
        <begin position="199"/>
        <end position="250"/>
    </location>
</feature>
<evidence type="ECO:0000313" key="5">
    <source>
        <dbReference type="EMBL" id="KAI7747241.1"/>
    </source>
</evidence>
<feature type="region of interest" description="Disordered" evidence="4">
    <location>
        <begin position="1"/>
        <end position="108"/>
    </location>
</feature>
<sequence length="282" mass="32098">MCRSKGNRKVNVSDDIHQESPLGEHEIIITQIRDSEDGTSHKRRKRRTPHAHDSEDGTSHQKKKRTPTKSVITKPTGLLEESSSLSPPDHPGNSLNQASAGTPTDYQQDWPFIKRSPTWTTIELYSQKPHFAPLKEINEDYREGLAIAHIITFGNLVQRLSDFKLNDLVDMFNNSLATLSELETHGFDVGPIRGRLNQLVSLKTKMFEQEATRKEVEQKLEKCNHEKCMVEKEIDELKEKTRVLQSKSEQIATMQKAMAEELTSLQTNDLVLDFEILATTPL</sequence>
<gene>
    <name evidence="5" type="ORF">M8C21_002033</name>
</gene>
<accession>A0AAD5CS05</accession>
<dbReference type="Proteomes" id="UP001206925">
    <property type="component" value="Unassembled WGS sequence"/>
</dbReference>
<dbReference type="AlphaFoldDB" id="A0AAD5CS05"/>
<keyword evidence="6" id="KW-1185">Reference proteome</keyword>